<organism evidence="1 2">
    <name type="scientific">Sphaerodactylus townsendi</name>
    <dbReference type="NCBI Taxonomy" id="933632"/>
    <lineage>
        <taxon>Eukaryota</taxon>
        <taxon>Metazoa</taxon>
        <taxon>Chordata</taxon>
        <taxon>Craniata</taxon>
        <taxon>Vertebrata</taxon>
        <taxon>Euteleostomi</taxon>
        <taxon>Lepidosauria</taxon>
        <taxon>Squamata</taxon>
        <taxon>Bifurcata</taxon>
        <taxon>Gekkota</taxon>
        <taxon>Sphaerodactylidae</taxon>
        <taxon>Sphaerodactylus</taxon>
    </lineage>
</organism>
<sequence>MEPPSLGRQDASESARLVSSRDPAGAGSLRLKSLEHITFPQPQTPPVKPEAKRPPGAQGAVVMVNPRKTINNKAYS</sequence>
<evidence type="ECO:0000313" key="1">
    <source>
        <dbReference type="EMBL" id="KAH8016051.1"/>
    </source>
</evidence>
<gene>
    <name evidence="1" type="ORF">K3G42_011423</name>
</gene>
<accession>A0ACB8G8N2</accession>
<comment type="caution">
    <text evidence="1">The sequence shown here is derived from an EMBL/GenBank/DDBJ whole genome shotgun (WGS) entry which is preliminary data.</text>
</comment>
<protein>
    <submittedName>
        <fullName evidence="1">Uncharacterized protein</fullName>
    </submittedName>
</protein>
<dbReference type="Proteomes" id="UP000827872">
    <property type="component" value="Linkage Group LG01"/>
</dbReference>
<name>A0ACB8G8N2_9SAUR</name>
<keyword evidence="2" id="KW-1185">Reference proteome</keyword>
<dbReference type="EMBL" id="CM037614">
    <property type="protein sequence ID" value="KAH8016051.1"/>
    <property type="molecule type" value="Genomic_DNA"/>
</dbReference>
<reference evidence="1" key="1">
    <citation type="submission" date="2021-08" db="EMBL/GenBank/DDBJ databases">
        <title>The first chromosome-level gecko genome reveals the dynamic sex chromosomes of Neotropical dwarf geckos (Sphaerodactylidae: Sphaerodactylus).</title>
        <authorList>
            <person name="Pinto B.J."/>
            <person name="Keating S.E."/>
            <person name="Gamble T."/>
        </authorList>
    </citation>
    <scope>NUCLEOTIDE SEQUENCE</scope>
    <source>
        <strain evidence="1">TG3544</strain>
    </source>
</reference>
<evidence type="ECO:0000313" key="2">
    <source>
        <dbReference type="Proteomes" id="UP000827872"/>
    </source>
</evidence>
<proteinExistence type="predicted"/>